<dbReference type="InterPro" id="IPR036430">
    <property type="entry name" value="RNase_T2-like_sf"/>
</dbReference>
<comment type="caution">
    <text evidence="1">The sequence shown here is derived from an EMBL/GenBank/DDBJ whole genome shotgun (WGS) entry which is preliminary data.</text>
</comment>
<dbReference type="Gene3D" id="3.90.730.10">
    <property type="entry name" value="Ribonuclease T2-like"/>
    <property type="match status" value="1"/>
</dbReference>
<dbReference type="EMBL" id="JAUCGM010001012">
    <property type="protein sequence ID" value="MDM8563989.1"/>
    <property type="molecule type" value="Genomic_DNA"/>
</dbReference>
<reference evidence="1" key="1">
    <citation type="submission" date="2023-06" db="EMBL/GenBank/DDBJ databases">
        <title>Uncultivated large filamentous bacteria from sulfidic sediments reveal new species and different genomic features in energy metabolism and defense.</title>
        <authorList>
            <person name="Fonseca A."/>
        </authorList>
    </citation>
    <scope>NUCLEOTIDE SEQUENCE</scope>
    <source>
        <strain evidence="1">HSG4</strain>
    </source>
</reference>
<accession>A0ABT7VWN1</accession>
<feature type="non-terminal residue" evidence="1">
    <location>
        <position position="1"/>
    </location>
</feature>
<name>A0ABT7VWN1_9GAMM</name>
<sequence length="96" mass="11282">SKTDFSQYIAKHVGKKVKRKTLLKKFDKEFGQGSRSYLALRCKKVRRKSLLTEIQIHLKKNLLATDDFGKMFPKEKLRVRGNCPRRFKIDEVGISR</sequence>
<organism evidence="1 2">
    <name type="scientific">Candidatus Marithioploca araucensis</name>
    <dbReference type="NCBI Taxonomy" id="70273"/>
    <lineage>
        <taxon>Bacteria</taxon>
        <taxon>Pseudomonadati</taxon>
        <taxon>Pseudomonadota</taxon>
        <taxon>Gammaproteobacteria</taxon>
        <taxon>Thiotrichales</taxon>
        <taxon>Thiotrichaceae</taxon>
        <taxon>Candidatus Marithioploca</taxon>
    </lineage>
</organism>
<protein>
    <submittedName>
        <fullName evidence="1">Uncharacterized protein</fullName>
    </submittedName>
</protein>
<keyword evidence="2" id="KW-1185">Reference proteome</keyword>
<evidence type="ECO:0000313" key="2">
    <source>
        <dbReference type="Proteomes" id="UP001171945"/>
    </source>
</evidence>
<dbReference type="Proteomes" id="UP001171945">
    <property type="component" value="Unassembled WGS sequence"/>
</dbReference>
<evidence type="ECO:0000313" key="1">
    <source>
        <dbReference type="EMBL" id="MDM8563989.1"/>
    </source>
</evidence>
<gene>
    <name evidence="1" type="ORF">QUF54_11615</name>
</gene>
<proteinExistence type="predicted"/>